<dbReference type="Proteomes" id="UP001268864">
    <property type="component" value="Unassembled WGS sequence"/>
</dbReference>
<dbReference type="RefSeq" id="WP_310898884.1">
    <property type="nucleotide sequence ID" value="NZ_JAMQOS010000001.1"/>
</dbReference>
<protein>
    <submittedName>
        <fullName evidence="2">Uncharacterized protein</fullName>
    </submittedName>
</protein>
<comment type="caution">
    <text evidence="2">The sequence shown here is derived from an EMBL/GenBank/DDBJ whole genome shotgun (WGS) entry which is preliminary data.</text>
</comment>
<feature type="transmembrane region" description="Helical" evidence="1">
    <location>
        <begin position="86"/>
        <end position="107"/>
    </location>
</feature>
<evidence type="ECO:0000313" key="3">
    <source>
        <dbReference type="Proteomes" id="UP001268864"/>
    </source>
</evidence>
<keyword evidence="3" id="KW-1185">Reference proteome</keyword>
<keyword evidence="1" id="KW-1133">Transmembrane helix</keyword>
<reference evidence="2 3" key="1">
    <citation type="submission" date="2022-06" db="EMBL/GenBank/DDBJ databases">
        <title>Halomicroarcula sp. a new haloarchaeum isolate from saline soil.</title>
        <authorList>
            <person name="Strakova D."/>
            <person name="Galisteo C."/>
            <person name="Sanchez-Porro C."/>
            <person name="Ventosa A."/>
        </authorList>
    </citation>
    <scope>NUCLEOTIDE SEQUENCE [LARGE SCALE GENOMIC DNA]</scope>
    <source>
        <strain evidence="2 3">S3CR25-11</strain>
    </source>
</reference>
<dbReference type="EMBL" id="JAMQOS010000001">
    <property type="protein sequence ID" value="MDS0281045.1"/>
    <property type="molecule type" value="Genomic_DNA"/>
</dbReference>
<keyword evidence="1" id="KW-0472">Membrane</keyword>
<feature type="transmembrane region" description="Helical" evidence="1">
    <location>
        <begin position="193"/>
        <end position="213"/>
    </location>
</feature>
<gene>
    <name evidence="2" type="ORF">NDI86_02855</name>
</gene>
<accession>A0ABU2FJX0</accession>
<feature type="transmembrane region" description="Helical" evidence="1">
    <location>
        <begin position="113"/>
        <end position="133"/>
    </location>
</feature>
<organism evidence="2 3">
    <name type="scientific">Haloarcula onubensis</name>
    <dbReference type="NCBI Taxonomy" id="2950539"/>
    <lineage>
        <taxon>Archaea</taxon>
        <taxon>Methanobacteriati</taxon>
        <taxon>Methanobacteriota</taxon>
        <taxon>Stenosarchaea group</taxon>
        <taxon>Halobacteria</taxon>
        <taxon>Halobacteriales</taxon>
        <taxon>Haloarculaceae</taxon>
        <taxon>Haloarcula</taxon>
    </lineage>
</organism>
<proteinExistence type="predicted"/>
<feature type="transmembrane region" description="Helical" evidence="1">
    <location>
        <begin position="54"/>
        <end position="74"/>
    </location>
</feature>
<name>A0ABU2FJX0_9EURY</name>
<feature type="transmembrane region" description="Helical" evidence="1">
    <location>
        <begin position="145"/>
        <end position="163"/>
    </location>
</feature>
<feature type="transmembrane region" description="Helical" evidence="1">
    <location>
        <begin position="27"/>
        <end position="48"/>
    </location>
</feature>
<evidence type="ECO:0000313" key="2">
    <source>
        <dbReference type="EMBL" id="MDS0281045.1"/>
    </source>
</evidence>
<sequence length="214" mass="21134">MAVTGGLRGVLRRVAPATSGRLEESGFLLVGATAGLLGWGGTQALSWTDVPNSAMLATVLWGVLVAGFTGLTVLHAPDAVRFSDAMLGWGAVNGTAMALTLGGLAGLVPARPAFWTAWVGAAALGYCLTGGLLVRAGARGRGRGYLAAGGVALAVLALGTVAFDAVAPVAFLLLAALHAVPLVLDAKTDLSAVARGVVLVTVVGTVLAVGSGLP</sequence>
<evidence type="ECO:0000256" key="1">
    <source>
        <dbReference type="SAM" id="Phobius"/>
    </source>
</evidence>
<keyword evidence="1" id="KW-0812">Transmembrane</keyword>